<feature type="domain" description="ABC transporter" evidence="4">
    <location>
        <begin position="2"/>
        <end position="232"/>
    </location>
</feature>
<dbReference type="Gene3D" id="3.40.50.300">
    <property type="entry name" value="P-loop containing nucleotide triphosphate hydrolases"/>
    <property type="match status" value="1"/>
</dbReference>
<dbReference type="RefSeq" id="WP_174360980.1">
    <property type="nucleotide sequence ID" value="NZ_SUQN01000005.1"/>
</dbReference>
<dbReference type="PANTHER" id="PTHR42734">
    <property type="entry name" value="METAL TRANSPORT SYSTEM ATP-BINDING PROTEIN TM_0124-RELATED"/>
    <property type="match status" value="1"/>
</dbReference>
<dbReference type="PROSITE" id="PS50893">
    <property type="entry name" value="ABC_TRANSPORTER_2"/>
    <property type="match status" value="1"/>
</dbReference>
<dbReference type="Pfam" id="PF00005">
    <property type="entry name" value="ABC_tran"/>
    <property type="match status" value="1"/>
</dbReference>
<accession>A0ABD6M3G8</accession>
<dbReference type="InterPro" id="IPR027417">
    <property type="entry name" value="P-loop_NTPase"/>
</dbReference>
<evidence type="ECO:0000313" key="5">
    <source>
        <dbReference type="EMBL" id="NTZ51095.1"/>
    </source>
</evidence>
<evidence type="ECO:0000259" key="4">
    <source>
        <dbReference type="PROSITE" id="PS50893"/>
    </source>
</evidence>
<keyword evidence="6" id="KW-1185">Reference proteome</keyword>
<dbReference type="AlphaFoldDB" id="A0ABD6M3G8"/>
<dbReference type="EMBL" id="SUQN01000005">
    <property type="protein sequence ID" value="NTZ51095.1"/>
    <property type="molecule type" value="Genomic_DNA"/>
</dbReference>
<dbReference type="PANTHER" id="PTHR42734:SF19">
    <property type="entry name" value="IRON COMPOUNDS ABC TRANSPORTER, ATP-BINDING PROTEIN"/>
    <property type="match status" value="1"/>
</dbReference>
<dbReference type="SUPFAM" id="SSF52540">
    <property type="entry name" value="P-loop containing nucleoside triphosphate hydrolases"/>
    <property type="match status" value="1"/>
</dbReference>
<reference evidence="5 6" key="1">
    <citation type="submission" date="2019-05" db="EMBL/GenBank/DDBJ databases">
        <title>Draft genomes of bacterial isolates retrieved from different Forrest soils.</title>
        <authorList>
            <person name="Soares-Castro P."/>
            <person name="Santos P.M."/>
        </authorList>
    </citation>
    <scope>NUCLEOTIDE SEQUENCE [LARGE SCALE GENOMIC DNA]</scope>
    <source>
        <strain evidence="5 6">UMG736</strain>
    </source>
</reference>
<dbReference type="InterPro" id="IPR050153">
    <property type="entry name" value="Metal_Ion_Import_ABC"/>
</dbReference>
<proteinExistence type="predicted"/>
<evidence type="ECO:0000256" key="1">
    <source>
        <dbReference type="ARBA" id="ARBA00022448"/>
    </source>
</evidence>
<name>A0ABD6M3G8_9ENTR</name>
<protein>
    <submittedName>
        <fullName evidence="5">ABC transporter ATP-binding protein</fullName>
    </submittedName>
</protein>
<dbReference type="InterPro" id="IPR003439">
    <property type="entry name" value="ABC_transporter-like_ATP-bd"/>
</dbReference>
<dbReference type="SMART" id="SM00382">
    <property type="entry name" value="AAA"/>
    <property type="match status" value="1"/>
</dbReference>
<dbReference type="Proteomes" id="UP000729009">
    <property type="component" value="Unassembled WGS sequence"/>
</dbReference>
<keyword evidence="1" id="KW-0813">Transport</keyword>
<dbReference type="InterPro" id="IPR003593">
    <property type="entry name" value="AAA+_ATPase"/>
</dbReference>
<keyword evidence="2" id="KW-0547">Nucleotide-binding</keyword>
<dbReference type="GO" id="GO:0005524">
    <property type="term" value="F:ATP binding"/>
    <property type="evidence" value="ECO:0007669"/>
    <property type="project" value="UniProtKB-KW"/>
</dbReference>
<keyword evidence="3 5" id="KW-0067">ATP-binding</keyword>
<gene>
    <name evidence="5" type="ORF">FCH32_12395</name>
</gene>
<evidence type="ECO:0000256" key="2">
    <source>
        <dbReference type="ARBA" id="ARBA00022741"/>
    </source>
</evidence>
<comment type="caution">
    <text evidence="5">The sequence shown here is derived from an EMBL/GenBank/DDBJ whole genome shotgun (WGS) entry which is preliminary data.</text>
</comment>
<evidence type="ECO:0000256" key="3">
    <source>
        <dbReference type="ARBA" id="ARBA00022840"/>
    </source>
</evidence>
<sequence>MIEVNNLTFAFKKSKTAFNNISFSIDEGEVLCVLGPNGVGKTTLLKTVTGLYQPVSGSCHIGRVGNRKAHMAYVPQAKRVHFSYNVLDFISFGCPLRGGMLASPGERDIEKAAQILSGLGASYLATKDVNQISGGELQMCYIAKALVSEPDILVLDEPESNLDFNNQYLIINWLHTLSREKNVTIILNTHFINHANNIADKCLLMGKDSYCFGTTQSVLQESLLADYFHVPVKRCHFEHNGIQKESFIVAL</sequence>
<evidence type="ECO:0000313" key="6">
    <source>
        <dbReference type="Proteomes" id="UP000729009"/>
    </source>
</evidence>
<organism evidence="5 6">
    <name type="scientific">Citrobacter gillenii</name>
    <dbReference type="NCBI Taxonomy" id="67828"/>
    <lineage>
        <taxon>Bacteria</taxon>
        <taxon>Pseudomonadati</taxon>
        <taxon>Pseudomonadota</taxon>
        <taxon>Gammaproteobacteria</taxon>
        <taxon>Enterobacterales</taxon>
        <taxon>Enterobacteriaceae</taxon>
        <taxon>Citrobacter</taxon>
        <taxon>Citrobacter freundii complex</taxon>
    </lineage>
</organism>
<dbReference type="CDD" id="cd03214">
    <property type="entry name" value="ABC_Iron-Siderophores_B12_Hemin"/>
    <property type="match status" value="1"/>
</dbReference>